<reference evidence="1 2" key="1">
    <citation type="submission" date="2020-02" db="EMBL/GenBank/DDBJ databases">
        <title>Draft genome sequence of Lactococcus sp. Hs30E4-3.</title>
        <authorList>
            <person name="Noda S."/>
            <person name="Yuki M."/>
            <person name="Ohkuma M."/>
        </authorList>
    </citation>
    <scope>NUCLEOTIDE SEQUENCE [LARGE SCALE GENOMIC DNA]</scope>
    <source>
        <strain evidence="1 2">Hs30E4-3</strain>
    </source>
</reference>
<comment type="caution">
    <text evidence="1">The sequence shown here is derived from an EMBL/GenBank/DDBJ whole genome shotgun (WGS) entry which is preliminary data.</text>
</comment>
<sequence length="92" mass="9354">MAITVPTNAVALTNEEMMNIDGGWSVASVTGKLAVAGVGNDFAEAGAYVNGDTQEASASANVLGGLFGVETTVSKSGFSLSINLFGKTYKIF</sequence>
<protein>
    <submittedName>
        <fullName evidence="1">Uncharacterized protein</fullName>
    </submittedName>
</protein>
<name>A0A6A0BAB7_9LACT</name>
<evidence type="ECO:0000313" key="2">
    <source>
        <dbReference type="Proteomes" id="UP000480303"/>
    </source>
</evidence>
<proteinExistence type="predicted"/>
<accession>A0A6A0BAB7</accession>
<organism evidence="1 2">
    <name type="scientific">Pseudolactococcus hodotermopsidis</name>
    <dbReference type="NCBI Taxonomy" id="2709157"/>
    <lineage>
        <taxon>Bacteria</taxon>
        <taxon>Bacillati</taxon>
        <taxon>Bacillota</taxon>
        <taxon>Bacilli</taxon>
        <taxon>Lactobacillales</taxon>
        <taxon>Streptococcaceae</taxon>
        <taxon>Pseudolactococcus</taxon>
    </lineage>
</organism>
<dbReference type="EMBL" id="BLLI01000022">
    <property type="protein sequence ID" value="GFH42400.1"/>
    <property type="molecule type" value="Genomic_DNA"/>
</dbReference>
<keyword evidence="2" id="KW-1185">Reference proteome</keyword>
<dbReference type="AlphaFoldDB" id="A0A6A0BAB7"/>
<gene>
    <name evidence="1" type="ORF">Hs30E_09510</name>
</gene>
<dbReference type="Proteomes" id="UP000480303">
    <property type="component" value="Unassembled WGS sequence"/>
</dbReference>
<evidence type="ECO:0000313" key="1">
    <source>
        <dbReference type="EMBL" id="GFH42400.1"/>
    </source>
</evidence>
<dbReference type="RefSeq" id="WP_172208433.1">
    <property type="nucleotide sequence ID" value="NZ_BLLI01000022.1"/>
</dbReference>